<comment type="cofactor">
    <cofactor evidence="6">
        <name>Mg(2+)</name>
        <dbReference type="ChEBI" id="CHEBI:18420"/>
    </cofactor>
</comment>
<dbReference type="InterPro" id="IPR029057">
    <property type="entry name" value="PRTase-like"/>
</dbReference>
<evidence type="ECO:0000256" key="6">
    <source>
        <dbReference type="HAMAP-Rule" id="MF_01208"/>
    </source>
</evidence>
<feature type="binding site" evidence="6">
    <location>
        <position position="98"/>
    </location>
    <ligand>
        <name>5-phospho-alpha-D-ribose 1-diphosphate</name>
        <dbReference type="ChEBI" id="CHEBI:58017"/>
        <note>ligand shared between dimeric partners</note>
    </ligand>
</feature>
<dbReference type="InterPro" id="IPR023031">
    <property type="entry name" value="OPRT"/>
</dbReference>
<feature type="binding site" evidence="6">
    <location>
        <position position="95"/>
    </location>
    <ligand>
        <name>5-phospho-alpha-D-ribose 1-diphosphate</name>
        <dbReference type="ChEBI" id="CHEBI:58017"/>
        <note>ligand shared between dimeric partners</note>
    </ligand>
</feature>
<keyword evidence="6" id="KW-0460">Magnesium</keyword>
<evidence type="ECO:0000256" key="3">
    <source>
        <dbReference type="ARBA" id="ARBA00022676"/>
    </source>
</evidence>
<dbReference type="PANTHER" id="PTHR19278">
    <property type="entry name" value="OROTATE PHOSPHORIBOSYLTRANSFERASE"/>
    <property type="match status" value="1"/>
</dbReference>
<dbReference type="InterPro" id="IPR004467">
    <property type="entry name" value="Or_phspho_trans_dom"/>
</dbReference>
<feature type="binding site" description="in other chain" evidence="6">
    <location>
        <begin position="120"/>
        <end position="128"/>
    </location>
    <ligand>
        <name>5-phospho-alpha-D-ribose 1-diphosphate</name>
        <dbReference type="ChEBI" id="CHEBI:58017"/>
        <note>ligand shared between dimeric partners</note>
    </ligand>
</feature>
<dbReference type="GO" id="GO:0019856">
    <property type="term" value="P:pyrimidine nucleobase biosynthetic process"/>
    <property type="evidence" value="ECO:0007669"/>
    <property type="project" value="TreeGrafter"/>
</dbReference>
<dbReference type="GO" id="GO:0004588">
    <property type="term" value="F:orotate phosphoribosyltransferase activity"/>
    <property type="evidence" value="ECO:0007669"/>
    <property type="project" value="UniProtKB-UniRule"/>
</dbReference>
<dbReference type="OrthoDB" id="9089at2157"/>
<evidence type="ECO:0000313" key="9">
    <source>
        <dbReference type="Proteomes" id="UP000010469"/>
    </source>
</evidence>
<dbReference type="STRING" id="1056495.Calag_1025"/>
<dbReference type="CDD" id="cd06223">
    <property type="entry name" value="PRTases_typeI"/>
    <property type="match status" value="1"/>
</dbReference>
<feature type="binding site" evidence="6">
    <location>
        <position position="152"/>
    </location>
    <ligand>
        <name>orotate</name>
        <dbReference type="ChEBI" id="CHEBI:30839"/>
    </ligand>
</feature>
<dbReference type="RefSeq" id="WP_015232644.1">
    <property type="nucleotide sequence ID" value="NC_019791.1"/>
</dbReference>
<dbReference type="HAMAP" id="MF_01208">
    <property type="entry name" value="PyrE"/>
    <property type="match status" value="1"/>
</dbReference>
<dbReference type="GO" id="GO:0044205">
    <property type="term" value="P:'de novo' UMP biosynthetic process"/>
    <property type="evidence" value="ECO:0007669"/>
    <property type="project" value="UniProtKB-UniRule"/>
</dbReference>
<comment type="catalytic activity">
    <reaction evidence="6">
        <text>orotidine 5'-phosphate + diphosphate = orotate + 5-phospho-alpha-D-ribose 1-diphosphate</text>
        <dbReference type="Rhea" id="RHEA:10380"/>
        <dbReference type="ChEBI" id="CHEBI:30839"/>
        <dbReference type="ChEBI" id="CHEBI:33019"/>
        <dbReference type="ChEBI" id="CHEBI:57538"/>
        <dbReference type="ChEBI" id="CHEBI:58017"/>
        <dbReference type="EC" id="2.4.2.10"/>
    </reaction>
</comment>
<evidence type="ECO:0000313" key="8">
    <source>
        <dbReference type="EMBL" id="AFZ70747.1"/>
    </source>
</evidence>
<dbReference type="PANTHER" id="PTHR19278:SF9">
    <property type="entry name" value="URIDINE 5'-MONOPHOSPHATE SYNTHASE"/>
    <property type="match status" value="1"/>
</dbReference>
<keyword evidence="4 6" id="KW-0808">Transferase</keyword>
<dbReference type="GeneID" id="14212285"/>
<dbReference type="FunCoup" id="L0AC87">
    <property type="interactions" value="94"/>
</dbReference>
<evidence type="ECO:0000256" key="1">
    <source>
        <dbReference type="ARBA" id="ARBA00004889"/>
    </source>
</evidence>
<proteinExistence type="inferred from homology"/>
<gene>
    <name evidence="6" type="primary">pyrE</name>
    <name evidence="8" type="ordered locus">Calag_1025</name>
</gene>
<dbReference type="GO" id="GO:0000287">
    <property type="term" value="F:magnesium ion binding"/>
    <property type="evidence" value="ECO:0007669"/>
    <property type="project" value="UniProtKB-UniRule"/>
</dbReference>
<protein>
    <recommendedName>
        <fullName evidence="2 6">Orotate phosphoribosyltransferase</fullName>
        <shortName evidence="6">OPRT</shortName>
        <shortName evidence="6">OPRTase</shortName>
        <ecNumber evidence="2 6">2.4.2.10</ecNumber>
    </recommendedName>
</protein>
<sequence length="200" mass="22239">MQEIDVISKILYETGSIKIGKFLLASGKYSSIYVDMRKMLGNVDGFKRIGNLLSQKVNEIKKVDNIDVIIGVATGGIPWASVTSYLINLPMAYVRQQKGHGLNNQIEGADVVNKHGLIIDDVSTTGESLINSAKTVRENKGIVNYSLVIVDRGQGSIENLRKENINLHYLFTLKQILESLLKQNIINDNTFNNIINELYG</sequence>
<evidence type="ECO:0000256" key="5">
    <source>
        <dbReference type="ARBA" id="ARBA00022975"/>
    </source>
</evidence>
<accession>L0AC87</accession>
<keyword evidence="3 6" id="KW-0328">Glycosyltransferase</keyword>
<feature type="binding site" evidence="6">
    <location>
        <position position="100"/>
    </location>
    <ligand>
        <name>5-phospho-alpha-D-ribose 1-diphosphate</name>
        <dbReference type="ChEBI" id="CHEBI:58017"/>
        <note>ligand shared between dimeric partners</note>
    </ligand>
</feature>
<keyword evidence="9" id="KW-1185">Reference proteome</keyword>
<dbReference type="Proteomes" id="UP000010469">
    <property type="component" value="Chromosome"/>
</dbReference>
<comment type="function">
    <text evidence="6">Catalyzes the transfer of a ribosyl phosphate group from 5-phosphoribose 1-diphosphate to orotate, leading to the formation of orotidine monophosphate (OMP).</text>
</comment>
<feature type="domain" description="Phosphoribosyltransferase" evidence="7">
    <location>
        <begin position="46"/>
        <end position="154"/>
    </location>
</feature>
<comment type="caution">
    <text evidence="6">Lacks conserved residue(s) required for the propagation of feature annotation.</text>
</comment>
<dbReference type="Gene3D" id="3.40.50.2020">
    <property type="match status" value="1"/>
</dbReference>
<dbReference type="UniPathway" id="UPA00070">
    <property type="reaction ID" value="UER00119"/>
</dbReference>
<name>L0AC87_CALLD</name>
<comment type="pathway">
    <text evidence="1 6">Pyrimidine metabolism; UMP biosynthesis via de novo pathway; UMP from orotate: step 1/2.</text>
</comment>
<dbReference type="InParanoid" id="L0AC87"/>
<dbReference type="HOGENOM" id="CLU_074878_2_0_2"/>
<dbReference type="eggNOG" id="arCOG00029">
    <property type="taxonomic scope" value="Archaea"/>
</dbReference>
<evidence type="ECO:0000259" key="7">
    <source>
        <dbReference type="Pfam" id="PF00156"/>
    </source>
</evidence>
<evidence type="ECO:0000256" key="4">
    <source>
        <dbReference type="ARBA" id="ARBA00022679"/>
    </source>
</evidence>
<dbReference type="EC" id="2.4.2.10" evidence="2 6"/>
<dbReference type="NCBIfam" id="TIGR00336">
    <property type="entry name" value="pyrE"/>
    <property type="match status" value="1"/>
</dbReference>
<comment type="similarity">
    <text evidence="6">Belongs to the purine/pyrimidine phosphoribosyltransferase family. PyrE subfamily.</text>
</comment>
<feature type="binding site" evidence="6">
    <location>
        <position position="124"/>
    </location>
    <ligand>
        <name>orotate</name>
        <dbReference type="ChEBI" id="CHEBI:30839"/>
    </ligand>
</feature>
<dbReference type="KEGG" id="clg:Calag_1025"/>
<dbReference type="AlphaFoldDB" id="L0AC87"/>
<dbReference type="InterPro" id="IPR000836">
    <property type="entry name" value="PRTase_dom"/>
</dbReference>
<reference evidence="8 9" key="1">
    <citation type="submission" date="2012-03" db="EMBL/GenBank/DDBJ databases">
        <title>Complete genome of Caldisphaera lagunensis DSM 15908.</title>
        <authorList>
            <person name="Lucas S."/>
            <person name="Copeland A."/>
            <person name="Lapidus A."/>
            <person name="Glavina del Rio T."/>
            <person name="Dalin E."/>
            <person name="Tice H."/>
            <person name="Bruce D."/>
            <person name="Goodwin L."/>
            <person name="Pitluck S."/>
            <person name="Peters L."/>
            <person name="Mikhailova N."/>
            <person name="Teshima H."/>
            <person name="Kyrpides N."/>
            <person name="Mavromatis K."/>
            <person name="Ivanova N."/>
            <person name="Brettin T."/>
            <person name="Detter J.C."/>
            <person name="Han C."/>
            <person name="Larimer F."/>
            <person name="Land M."/>
            <person name="Hauser L."/>
            <person name="Markowitz V."/>
            <person name="Cheng J.-F."/>
            <person name="Hugenholtz P."/>
            <person name="Woyke T."/>
            <person name="Wu D."/>
            <person name="Spring S."/>
            <person name="Schroeder M."/>
            <person name="Brambilla E."/>
            <person name="Klenk H.-P."/>
            <person name="Eisen J.A."/>
        </authorList>
    </citation>
    <scope>NUCLEOTIDE SEQUENCE [LARGE SCALE GENOMIC DNA]</scope>
    <source>
        <strain evidence="9">DSM 15908 / JCM 11604 / IC-154</strain>
    </source>
</reference>
<dbReference type="Pfam" id="PF00156">
    <property type="entry name" value="Pribosyltran"/>
    <property type="match status" value="1"/>
</dbReference>
<dbReference type="EMBL" id="CP003378">
    <property type="protein sequence ID" value="AFZ70747.1"/>
    <property type="molecule type" value="Genomic_DNA"/>
</dbReference>
<evidence type="ECO:0000256" key="2">
    <source>
        <dbReference type="ARBA" id="ARBA00011971"/>
    </source>
</evidence>
<dbReference type="SUPFAM" id="SSF53271">
    <property type="entry name" value="PRTase-like"/>
    <property type="match status" value="1"/>
</dbReference>
<keyword evidence="5 6" id="KW-0665">Pyrimidine biosynthesis</keyword>
<comment type="subunit">
    <text evidence="6">Homodimer.</text>
</comment>
<organism evidence="8 9">
    <name type="scientific">Caldisphaera lagunensis (strain DSM 15908 / JCM 11604 / ANMR 0165 / IC-154)</name>
    <dbReference type="NCBI Taxonomy" id="1056495"/>
    <lineage>
        <taxon>Archaea</taxon>
        <taxon>Thermoproteota</taxon>
        <taxon>Thermoprotei</taxon>
        <taxon>Acidilobales</taxon>
        <taxon>Caldisphaeraceae</taxon>
        <taxon>Caldisphaera</taxon>
    </lineage>
</organism>